<dbReference type="PANTHER" id="PTHR15397">
    <property type="entry name" value="SODIUM-GLUCOSE COTRANSPORTER REGULATORY PROTEIN -RELATED"/>
    <property type="match status" value="1"/>
</dbReference>
<evidence type="ECO:0000256" key="1">
    <source>
        <dbReference type="SAM" id="MobiDB-lite"/>
    </source>
</evidence>
<keyword evidence="3" id="KW-1185">Reference proteome</keyword>
<evidence type="ECO:0000313" key="2">
    <source>
        <dbReference type="EMBL" id="KAJ8780802.1"/>
    </source>
</evidence>
<dbReference type="Proteomes" id="UP001159641">
    <property type="component" value="Unassembled WGS sequence"/>
</dbReference>
<accession>A0AB34GP94</accession>
<comment type="caution">
    <text evidence="2">The sequence shown here is derived from an EMBL/GenBank/DDBJ whole genome shotgun (WGS) entry which is preliminary data.</text>
</comment>
<dbReference type="AlphaFoldDB" id="A0AB34GP94"/>
<gene>
    <name evidence="2" type="ORF">J1605_000845</name>
</gene>
<dbReference type="PANTHER" id="PTHR15397:SF3">
    <property type="entry name" value="DNA DAMAGE INDUCIBLE 1 HOMOLOG 2"/>
    <property type="match status" value="1"/>
</dbReference>
<feature type="region of interest" description="Disordered" evidence="1">
    <location>
        <begin position="50"/>
        <end position="69"/>
    </location>
</feature>
<dbReference type="EMBL" id="JAIQCJ010002152">
    <property type="protein sequence ID" value="KAJ8780802.1"/>
    <property type="molecule type" value="Genomic_DNA"/>
</dbReference>
<reference evidence="2 3" key="1">
    <citation type="submission" date="2022-11" db="EMBL/GenBank/DDBJ databases">
        <title>Whole genome sequence of Eschrichtius robustus ER-17-0199.</title>
        <authorList>
            <person name="Bruniche-Olsen A."/>
            <person name="Black A.N."/>
            <person name="Fields C.J."/>
            <person name="Walden K."/>
            <person name="Dewoody J.A."/>
        </authorList>
    </citation>
    <scope>NUCLEOTIDE SEQUENCE [LARGE SCALE GENOMIC DNA]</scope>
    <source>
        <strain evidence="2">ER-17-0199</strain>
        <tissue evidence="2">Blubber</tissue>
    </source>
</reference>
<sequence>MWQGGQSADRAQEAGLKSKAGVTPPLRCAAKAERVRRALRHRRCGGAGRRVAGALGGSGGRQAGRQAGRRSCRRVVVAVLAAPARPRRRRRPAPRPGRAELGRARAMLLTVYCVRRDLSEVTFSLQVDADFELHNFRALCELESGIPAAESQPEERVDCRAARPTLWLFDPFSNFSSLGCRRRPKKKP</sequence>
<evidence type="ECO:0000313" key="3">
    <source>
        <dbReference type="Proteomes" id="UP001159641"/>
    </source>
</evidence>
<name>A0AB34GP94_ESCRO</name>
<protein>
    <submittedName>
        <fullName evidence="2">Uncharacterized protein</fullName>
    </submittedName>
</protein>
<proteinExistence type="predicted"/>
<dbReference type="Gene3D" id="3.10.20.90">
    <property type="entry name" value="Phosphatidylinositol 3-kinase Catalytic Subunit, Chain A, domain 1"/>
    <property type="match status" value="1"/>
</dbReference>
<organism evidence="2 3">
    <name type="scientific">Eschrichtius robustus</name>
    <name type="common">California gray whale</name>
    <name type="synonym">Eschrichtius gibbosus</name>
    <dbReference type="NCBI Taxonomy" id="9764"/>
    <lineage>
        <taxon>Eukaryota</taxon>
        <taxon>Metazoa</taxon>
        <taxon>Chordata</taxon>
        <taxon>Craniata</taxon>
        <taxon>Vertebrata</taxon>
        <taxon>Euteleostomi</taxon>
        <taxon>Mammalia</taxon>
        <taxon>Eutheria</taxon>
        <taxon>Laurasiatheria</taxon>
        <taxon>Artiodactyla</taxon>
        <taxon>Whippomorpha</taxon>
        <taxon>Cetacea</taxon>
        <taxon>Mysticeti</taxon>
        <taxon>Eschrichtiidae</taxon>
        <taxon>Eschrichtius</taxon>
    </lineage>
</organism>